<feature type="domain" description="EamA" evidence="3">
    <location>
        <begin position="26"/>
        <end position="160"/>
    </location>
</feature>
<evidence type="ECO:0000259" key="3">
    <source>
        <dbReference type="Pfam" id="PF00892"/>
    </source>
</evidence>
<dbReference type="KEGG" id="csb:CLSA_c37200"/>
<comment type="similarity">
    <text evidence="1">Belongs to the EamA transporter family.</text>
</comment>
<feature type="transmembrane region" description="Helical" evidence="2">
    <location>
        <begin position="90"/>
        <end position="107"/>
    </location>
</feature>
<protein>
    <recommendedName>
        <fullName evidence="3">EamA domain-containing protein</fullName>
    </recommendedName>
</protein>
<organism evidence="4 5">
    <name type="scientific">Clostridium saccharobutylicum DSM 13864</name>
    <dbReference type="NCBI Taxonomy" id="1345695"/>
    <lineage>
        <taxon>Bacteria</taxon>
        <taxon>Bacillati</taxon>
        <taxon>Bacillota</taxon>
        <taxon>Clostridia</taxon>
        <taxon>Eubacteriales</taxon>
        <taxon>Clostridiaceae</taxon>
        <taxon>Clostridium</taxon>
    </lineage>
</organism>
<dbReference type="EMBL" id="CP006721">
    <property type="protein sequence ID" value="AGX44681.1"/>
    <property type="molecule type" value="Genomic_DNA"/>
</dbReference>
<sequence>MNFVSIFIWKSNYTVRRLIMSFKYIIPIIIIIISNVVYHNTAKNIPKEANSFLSLAITYFVGVIIAIAMYCLTSKPSKILTEIHEINWTSYVLGISIVGVEIGYMYMYRAGWDISKGSLIANILVAIVLIIIGILFYKEHIGVYQIVGIICCIVGLIFINFN</sequence>
<evidence type="ECO:0000256" key="2">
    <source>
        <dbReference type="SAM" id="Phobius"/>
    </source>
</evidence>
<evidence type="ECO:0000256" key="1">
    <source>
        <dbReference type="ARBA" id="ARBA00007362"/>
    </source>
</evidence>
<gene>
    <name evidence="4" type="ORF">CLSA_c37200</name>
</gene>
<feature type="transmembrane region" description="Helical" evidence="2">
    <location>
        <begin position="20"/>
        <end position="38"/>
    </location>
</feature>
<keyword evidence="2" id="KW-1133">Transmembrane helix</keyword>
<proteinExistence type="inferred from homology"/>
<evidence type="ECO:0000313" key="5">
    <source>
        <dbReference type="Proteomes" id="UP000017118"/>
    </source>
</evidence>
<dbReference type="GO" id="GO:0016020">
    <property type="term" value="C:membrane"/>
    <property type="evidence" value="ECO:0007669"/>
    <property type="project" value="InterPro"/>
</dbReference>
<dbReference type="InterPro" id="IPR037185">
    <property type="entry name" value="EmrE-like"/>
</dbReference>
<evidence type="ECO:0000313" key="4">
    <source>
        <dbReference type="EMBL" id="AGX44681.1"/>
    </source>
</evidence>
<dbReference type="SUPFAM" id="SSF103481">
    <property type="entry name" value="Multidrug resistance efflux transporter EmrE"/>
    <property type="match status" value="1"/>
</dbReference>
<dbReference type="PATRIC" id="fig|1345695.3.peg.3705"/>
<keyword evidence="2" id="KW-0472">Membrane</keyword>
<dbReference type="Proteomes" id="UP000017118">
    <property type="component" value="Chromosome"/>
</dbReference>
<keyword evidence="2" id="KW-0812">Transmembrane</keyword>
<dbReference type="HOGENOM" id="CLU_128193_0_0_9"/>
<dbReference type="InterPro" id="IPR000620">
    <property type="entry name" value="EamA_dom"/>
</dbReference>
<feature type="transmembrane region" description="Helical" evidence="2">
    <location>
        <begin position="119"/>
        <end position="137"/>
    </location>
</feature>
<reference evidence="4 5" key="1">
    <citation type="journal article" date="2013" name="Genome Announc.">
        <title>Complete Genome Sequence of the Solvent Producer Clostridium saccharobutylicum NCP262 (DSM 13864).</title>
        <authorList>
            <person name="Poehlein A."/>
            <person name="Hartwich K."/>
            <person name="Krabben P."/>
            <person name="Ehrenreich A."/>
            <person name="Liebl W."/>
            <person name="Durre P."/>
            <person name="Gottschalk G."/>
            <person name="Daniel R."/>
        </authorList>
    </citation>
    <scope>NUCLEOTIDE SEQUENCE [LARGE SCALE GENOMIC DNA]</scope>
    <source>
        <strain evidence="4">DSM 13864</strain>
    </source>
</reference>
<keyword evidence="5" id="KW-1185">Reference proteome</keyword>
<name>U5MYF7_CLOSA</name>
<accession>U5MYF7</accession>
<dbReference type="AlphaFoldDB" id="U5MYF7"/>
<dbReference type="Pfam" id="PF00892">
    <property type="entry name" value="EamA"/>
    <property type="match status" value="1"/>
</dbReference>
<dbReference type="eggNOG" id="ENOG5032RY6">
    <property type="taxonomic scope" value="Bacteria"/>
</dbReference>
<feature type="transmembrane region" description="Helical" evidence="2">
    <location>
        <begin position="50"/>
        <end position="70"/>
    </location>
</feature>
<feature type="transmembrane region" description="Helical" evidence="2">
    <location>
        <begin position="143"/>
        <end position="161"/>
    </location>
</feature>